<accession>A0A4C1VRX9</accession>
<evidence type="ECO:0000313" key="3">
    <source>
        <dbReference type="Proteomes" id="UP000299102"/>
    </source>
</evidence>
<reference evidence="2 3" key="1">
    <citation type="journal article" date="2019" name="Commun. Biol.">
        <title>The bagworm genome reveals a unique fibroin gene that provides high tensile strength.</title>
        <authorList>
            <person name="Kono N."/>
            <person name="Nakamura H."/>
            <person name="Ohtoshi R."/>
            <person name="Tomita M."/>
            <person name="Numata K."/>
            <person name="Arakawa K."/>
        </authorList>
    </citation>
    <scope>NUCLEOTIDE SEQUENCE [LARGE SCALE GENOMIC DNA]</scope>
</reference>
<keyword evidence="3" id="KW-1185">Reference proteome</keyword>
<evidence type="ECO:0000256" key="1">
    <source>
        <dbReference type="SAM" id="MobiDB-lite"/>
    </source>
</evidence>
<proteinExistence type="predicted"/>
<name>A0A4C1VRX9_EUMVA</name>
<protein>
    <submittedName>
        <fullName evidence="2">Uncharacterized protein</fullName>
    </submittedName>
</protein>
<dbReference type="Proteomes" id="UP000299102">
    <property type="component" value="Unassembled WGS sequence"/>
</dbReference>
<evidence type="ECO:0000313" key="2">
    <source>
        <dbReference type="EMBL" id="GBP41127.1"/>
    </source>
</evidence>
<organism evidence="2 3">
    <name type="scientific">Eumeta variegata</name>
    <name type="common">Bagworm moth</name>
    <name type="synonym">Eumeta japonica</name>
    <dbReference type="NCBI Taxonomy" id="151549"/>
    <lineage>
        <taxon>Eukaryota</taxon>
        <taxon>Metazoa</taxon>
        <taxon>Ecdysozoa</taxon>
        <taxon>Arthropoda</taxon>
        <taxon>Hexapoda</taxon>
        <taxon>Insecta</taxon>
        <taxon>Pterygota</taxon>
        <taxon>Neoptera</taxon>
        <taxon>Endopterygota</taxon>
        <taxon>Lepidoptera</taxon>
        <taxon>Glossata</taxon>
        <taxon>Ditrysia</taxon>
        <taxon>Tineoidea</taxon>
        <taxon>Psychidae</taxon>
        <taxon>Oiketicinae</taxon>
        <taxon>Eumeta</taxon>
    </lineage>
</organism>
<dbReference type="AlphaFoldDB" id="A0A4C1VRX9"/>
<comment type="caution">
    <text evidence="2">The sequence shown here is derived from an EMBL/GenBank/DDBJ whole genome shotgun (WGS) entry which is preliminary data.</text>
</comment>
<dbReference type="OrthoDB" id="6152532at2759"/>
<feature type="region of interest" description="Disordered" evidence="1">
    <location>
        <begin position="82"/>
        <end position="101"/>
    </location>
</feature>
<sequence length="128" mass="14624">MSLKHKDMTTSIVSVASQDSSEDYNDDKYNSLRGVPGEVKRAGEKKYRRTTCSGCYVYHESRHLKVIEFVKQTDRRNHIFSRQAPNGLGHQRTARTGSLHEDPPKILRLSLELYANMKENQETVSLVG</sequence>
<gene>
    <name evidence="2" type="ORF">EVAR_32580_1</name>
</gene>
<dbReference type="EMBL" id="BGZK01000393">
    <property type="protein sequence ID" value="GBP41127.1"/>
    <property type="molecule type" value="Genomic_DNA"/>
</dbReference>